<protein>
    <submittedName>
        <fullName evidence="4">Uncharacterized protein C7orf50 homolog isoform X1</fullName>
    </submittedName>
</protein>
<dbReference type="Pfam" id="PF10180">
    <property type="entry name" value="WKF"/>
    <property type="match status" value="1"/>
</dbReference>
<proteinExistence type="predicted"/>
<feature type="region of interest" description="Disordered" evidence="1">
    <location>
        <begin position="1"/>
        <end position="91"/>
    </location>
</feature>
<evidence type="ECO:0000256" key="1">
    <source>
        <dbReference type="SAM" id="MobiDB-lite"/>
    </source>
</evidence>
<feature type="compositionally biased region" description="Low complexity" evidence="1">
    <location>
        <begin position="78"/>
        <end position="88"/>
    </location>
</feature>
<dbReference type="PANTHER" id="PTHR22306:SF2">
    <property type="entry name" value="CHROMOSOME 7 OPEN READING FRAME 50"/>
    <property type="match status" value="1"/>
</dbReference>
<sequence>MAKHKRPAAKDPQRQSKKLKEAPTEDVATDLQYLYPKGGAASPTEDPQMSPKEKRVQDRKLKKERRKEEKQRLREMGAAQTPTAQTPARRSPAELALDYLLGWARKQDGWRFQKTRQTWLLVHMFQEQEVPDEHFSTLLAYLEGLQGQARQLTVQKAEALMQELDASGGPPARTQERARQVLQLLS</sequence>
<gene>
    <name evidence="4" type="primary">C15H7orf50</name>
</gene>
<evidence type="ECO:0000313" key="3">
    <source>
        <dbReference type="Proteomes" id="UP001652624"/>
    </source>
</evidence>
<evidence type="ECO:0000313" key="4">
    <source>
        <dbReference type="RefSeq" id="XP_016044591.1"/>
    </source>
</evidence>
<dbReference type="Proteomes" id="UP001652624">
    <property type="component" value="Chromosome 15"/>
</dbReference>
<organism evidence="3 4">
    <name type="scientific">Erinaceus europaeus</name>
    <name type="common">Western European hedgehog</name>
    <dbReference type="NCBI Taxonomy" id="9365"/>
    <lineage>
        <taxon>Eukaryota</taxon>
        <taxon>Metazoa</taxon>
        <taxon>Chordata</taxon>
        <taxon>Craniata</taxon>
        <taxon>Vertebrata</taxon>
        <taxon>Euteleostomi</taxon>
        <taxon>Mammalia</taxon>
        <taxon>Eutheria</taxon>
        <taxon>Laurasiatheria</taxon>
        <taxon>Eulipotyphla</taxon>
        <taxon>Erinaceidae</taxon>
        <taxon>Erinaceinae</taxon>
        <taxon>Erinaceus</taxon>
    </lineage>
</organism>
<dbReference type="FunCoup" id="A0A1S3WDY0">
    <property type="interactions" value="564"/>
</dbReference>
<evidence type="ECO:0000259" key="2">
    <source>
        <dbReference type="Pfam" id="PF10180"/>
    </source>
</evidence>
<keyword evidence="3" id="KW-1185">Reference proteome</keyword>
<dbReference type="eggNOG" id="KOG4829">
    <property type="taxonomic scope" value="Eukaryota"/>
</dbReference>
<feature type="compositionally biased region" description="Basic and acidic residues" evidence="1">
    <location>
        <begin position="8"/>
        <end position="23"/>
    </location>
</feature>
<dbReference type="InterPro" id="IPR019327">
    <property type="entry name" value="WKF"/>
</dbReference>
<feature type="domain" description="WKF" evidence="2">
    <location>
        <begin position="98"/>
        <end position="159"/>
    </location>
</feature>
<dbReference type="InParanoid" id="A0A1S3WDY0"/>
<dbReference type="AlphaFoldDB" id="A0A1S3WDY0"/>
<dbReference type="RefSeq" id="XP_016044591.1">
    <property type="nucleotide sequence ID" value="XM_016189105.2"/>
</dbReference>
<accession>A0A1S3WDY0</accession>
<dbReference type="PANTHER" id="PTHR22306">
    <property type="entry name" value="CHROMOSOME 7 OPEN READING FRAME 50"/>
    <property type="match status" value="1"/>
</dbReference>
<dbReference type="OrthoDB" id="10261563at2759"/>
<reference evidence="4" key="1">
    <citation type="submission" date="2025-08" db="UniProtKB">
        <authorList>
            <consortium name="RefSeq"/>
        </authorList>
    </citation>
    <scope>IDENTIFICATION</scope>
</reference>
<name>A0A1S3WDY0_ERIEU</name>
<feature type="compositionally biased region" description="Basic and acidic residues" evidence="1">
    <location>
        <begin position="51"/>
        <end position="75"/>
    </location>
</feature>